<dbReference type="InterPro" id="IPR021456">
    <property type="entry name" value="DUF3107"/>
</dbReference>
<reference evidence="2" key="1">
    <citation type="submission" date="2016-10" db="EMBL/GenBank/DDBJ databases">
        <authorList>
            <person name="Varghese N."/>
        </authorList>
    </citation>
    <scope>NUCLEOTIDE SEQUENCE [LARGE SCALE GENOMIC DNA]</scope>
    <source>
        <strain evidence="2">DSM 20639</strain>
    </source>
</reference>
<sequence>MPARWPVSTSRLAPSFLGRGAYQKVAACLPETVTGGSDRLITENGTKRARQAVQADQAVQAGNATKMEAKGREEMEVVIGFKQSTRDLTVETDAPAAEIQEAVSQALENGGKLTLTDRKGGNVFVSADAIAFVEVHAAESRRVGFGL</sequence>
<evidence type="ECO:0008006" key="3">
    <source>
        <dbReference type="Google" id="ProtNLM"/>
    </source>
</evidence>
<evidence type="ECO:0000313" key="2">
    <source>
        <dbReference type="Proteomes" id="UP000182744"/>
    </source>
</evidence>
<dbReference type="EMBL" id="FNAU01000010">
    <property type="protein sequence ID" value="SDE48808.1"/>
    <property type="molecule type" value="Genomic_DNA"/>
</dbReference>
<dbReference type="Proteomes" id="UP000182744">
    <property type="component" value="Unassembled WGS sequence"/>
</dbReference>
<organism evidence="1 2">
    <name type="scientific">Actinobaculum suis</name>
    <dbReference type="NCBI Taxonomy" id="1657"/>
    <lineage>
        <taxon>Bacteria</taxon>
        <taxon>Bacillati</taxon>
        <taxon>Actinomycetota</taxon>
        <taxon>Actinomycetes</taxon>
        <taxon>Actinomycetales</taxon>
        <taxon>Actinomycetaceae</taxon>
        <taxon>Actinobaculum</taxon>
    </lineage>
</organism>
<evidence type="ECO:0000313" key="1">
    <source>
        <dbReference type="EMBL" id="SDE48808.1"/>
    </source>
</evidence>
<keyword evidence="2" id="KW-1185">Reference proteome</keyword>
<dbReference type="Pfam" id="PF11305">
    <property type="entry name" value="DUF3107"/>
    <property type="match status" value="1"/>
</dbReference>
<protein>
    <recommendedName>
        <fullName evidence="3">ATP-binding protein</fullName>
    </recommendedName>
</protein>
<accession>A0A1G7DAY8</accession>
<name>A0A1G7DAY8_9ACTO</name>
<dbReference type="AlphaFoldDB" id="A0A1G7DAY8"/>
<gene>
    <name evidence="1" type="ORF">SAMN05421878_11067</name>
</gene>
<proteinExistence type="predicted"/>